<protein>
    <recommendedName>
        <fullName evidence="15">C4-dicarboxylate transport sensor protein DctB</fullName>
        <ecNumber evidence="3">2.7.13.3</ecNumber>
    </recommendedName>
</protein>
<feature type="coiled-coil region" evidence="16">
    <location>
        <begin position="334"/>
        <end position="389"/>
    </location>
</feature>
<dbReference type="EMBL" id="CP065748">
    <property type="protein sequence ID" value="QPS82048.1"/>
    <property type="molecule type" value="Genomic_DNA"/>
</dbReference>
<keyword evidence="7" id="KW-0808">Transferase</keyword>
<dbReference type="PROSITE" id="PS50109">
    <property type="entry name" value="HIS_KIN"/>
    <property type="match status" value="1"/>
</dbReference>
<accession>A0A1H3R5D6</accession>
<gene>
    <name evidence="18" type="ORF">I6G47_02890</name>
    <name evidence="19" type="ORF">SAMN05421547_114139</name>
</gene>
<evidence type="ECO:0000256" key="10">
    <source>
        <dbReference type="ARBA" id="ARBA00022777"/>
    </source>
</evidence>
<evidence type="ECO:0000256" key="14">
    <source>
        <dbReference type="ARBA" id="ARBA00023136"/>
    </source>
</evidence>
<keyword evidence="11" id="KW-0067">ATP-binding</keyword>
<evidence type="ECO:0000256" key="6">
    <source>
        <dbReference type="ARBA" id="ARBA00022553"/>
    </source>
</evidence>
<keyword evidence="6" id="KW-0597">Phosphoprotein</keyword>
<evidence type="ECO:0000256" key="13">
    <source>
        <dbReference type="ARBA" id="ARBA00023012"/>
    </source>
</evidence>
<dbReference type="GO" id="GO:0005886">
    <property type="term" value="C:plasma membrane"/>
    <property type="evidence" value="ECO:0007669"/>
    <property type="project" value="UniProtKB-SubCell"/>
</dbReference>
<evidence type="ECO:0000256" key="16">
    <source>
        <dbReference type="SAM" id="Coils"/>
    </source>
</evidence>
<keyword evidence="9" id="KW-0547">Nucleotide-binding</keyword>
<evidence type="ECO:0000256" key="3">
    <source>
        <dbReference type="ARBA" id="ARBA00012438"/>
    </source>
</evidence>
<dbReference type="InterPro" id="IPR003661">
    <property type="entry name" value="HisK_dim/P_dom"/>
</dbReference>
<comment type="catalytic activity">
    <reaction evidence="1">
        <text>ATP + protein L-histidine = ADP + protein N-phospho-L-histidine.</text>
        <dbReference type="EC" id="2.7.13.3"/>
    </reaction>
</comment>
<dbReference type="SUPFAM" id="SSF47384">
    <property type="entry name" value="Homodimeric domain of signal transducing histidine kinase"/>
    <property type="match status" value="1"/>
</dbReference>
<dbReference type="PRINTS" id="PR00344">
    <property type="entry name" value="BCTRLSENSOR"/>
</dbReference>
<dbReference type="GeneID" id="94691815"/>
<dbReference type="Gene3D" id="3.30.450.20">
    <property type="entry name" value="PAS domain"/>
    <property type="match status" value="2"/>
</dbReference>
<reference evidence="19 20" key="1">
    <citation type="submission" date="2016-10" db="EMBL/GenBank/DDBJ databases">
        <authorList>
            <person name="de Groot N.N."/>
        </authorList>
    </citation>
    <scope>NUCLEOTIDE SEQUENCE [LARGE SCALE GENOMIC DNA]</scope>
    <source>
        <strain evidence="19 20">LMG 24775</strain>
    </source>
</reference>
<evidence type="ECO:0000256" key="9">
    <source>
        <dbReference type="ARBA" id="ARBA00022741"/>
    </source>
</evidence>
<sequence>MPARRPLRQLILLLLWLALSGLSGWGAYLMAQRLGIADLRATGMHRLELYGASLQREIGKYAFLPDVLALEGNVQRLLAEPGDEQLTNRVNAYLEQLNDRAGTLTAYLVDARGHVVASSNWRRSDSYLGEDLSFRPYYRTAMATGSARFFGIGTTRGEPGYYLASTLGDDTHTLGVAVVKVSLDQLEQSWSTVEAPVLVGDENGVVILGTVSDWKFTTLRTLDEGTRAAFDHTRQYNRRALEPLGLQVLRDLGQGARLVRIARHGEESPGSVYPVSGRFLAQSRQLPGTPWTITVLSHLEQVDQLAQSRALAAAVGAAFVLLLAMMVNERRRHLRDRLAAREALQAAHDELERKVEQRTADLSAANEALQAEVAERTHAEATLRAAQDELVQAGKLAVIGQLSTGVAHELNQPLTALRTLAGNSQRFLERGDTETTRVNLERMAQLADRMGRITGQLRNFARKSSGASQAVPLARALDNALAVLESRVAETGARILRDDGVPEAVAWCDRNRIEQVLINLINNSLDAMRGQPAPCLELACAVADGRAQVTVRDHGPGLSEAAQAHLFQPFFTTKEEGVGLGLGLALSAGIVRECGGTLTGSNHPGGGAVFTLSLALAPSTPSADTP</sequence>
<reference evidence="18 21" key="2">
    <citation type="submission" date="2020-12" db="EMBL/GenBank/DDBJ databases">
        <title>FDA dAtabase for Regulatory Grade micrObial Sequences (FDA-ARGOS): Supporting development and validation of Infectious Disease Dx tests.</title>
        <authorList>
            <person name="Sproer C."/>
            <person name="Gronow S."/>
            <person name="Severitt S."/>
            <person name="Schroder I."/>
            <person name="Tallon L."/>
            <person name="Sadzewicz L."/>
            <person name="Zhao X."/>
            <person name="Boylan J."/>
            <person name="Ott S."/>
            <person name="Bowen H."/>
            <person name="Vavikolanu K."/>
            <person name="Mehta A."/>
            <person name="Aluvathingal J."/>
            <person name="Nadendla S."/>
            <person name="Lowell S."/>
            <person name="Myers T."/>
            <person name="Yan Y."/>
            <person name="Sichtig H."/>
        </authorList>
    </citation>
    <scope>NUCLEOTIDE SEQUENCE [LARGE SCALE GENOMIC DNA]</scope>
    <source>
        <strain evidence="18 21">FDAARGOS_890</strain>
    </source>
</reference>
<dbReference type="InterPro" id="IPR029151">
    <property type="entry name" value="Sensor-like_sf"/>
</dbReference>
<evidence type="ECO:0000256" key="2">
    <source>
        <dbReference type="ARBA" id="ARBA00004429"/>
    </source>
</evidence>
<dbReference type="InterPro" id="IPR004358">
    <property type="entry name" value="Sig_transdc_His_kin-like_C"/>
</dbReference>
<evidence type="ECO:0000313" key="20">
    <source>
        <dbReference type="Proteomes" id="UP000183417"/>
    </source>
</evidence>
<evidence type="ECO:0000259" key="17">
    <source>
        <dbReference type="PROSITE" id="PS50109"/>
    </source>
</evidence>
<evidence type="ECO:0000256" key="1">
    <source>
        <dbReference type="ARBA" id="ARBA00000085"/>
    </source>
</evidence>
<keyword evidence="21" id="KW-1185">Reference proteome</keyword>
<dbReference type="GO" id="GO:0000155">
    <property type="term" value="F:phosphorelay sensor kinase activity"/>
    <property type="evidence" value="ECO:0007669"/>
    <property type="project" value="InterPro"/>
</dbReference>
<dbReference type="Gene3D" id="1.10.287.130">
    <property type="match status" value="1"/>
</dbReference>
<organism evidence="19 20">
    <name type="scientific">Delftia lacustris</name>
    <dbReference type="NCBI Taxonomy" id="558537"/>
    <lineage>
        <taxon>Bacteria</taxon>
        <taxon>Pseudomonadati</taxon>
        <taxon>Pseudomonadota</taxon>
        <taxon>Betaproteobacteria</taxon>
        <taxon>Burkholderiales</taxon>
        <taxon>Comamonadaceae</taxon>
        <taxon>Delftia</taxon>
    </lineage>
</organism>
<dbReference type="PIRSF" id="PIRSF036431">
    <property type="entry name" value="STHK_DctB"/>
    <property type="match status" value="1"/>
</dbReference>
<comment type="subcellular location">
    <subcellularLocation>
        <location evidence="2">Cell inner membrane</location>
        <topology evidence="2">Multi-pass membrane protein</topology>
    </subcellularLocation>
</comment>
<evidence type="ECO:0000256" key="15">
    <source>
        <dbReference type="ARBA" id="ARBA00073143"/>
    </source>
</evidence>
<dbReference type="EMBL" id="FNPE01000014">
    <property type="protein sequence ID" value="SDZ20897.1"/>
    <property type="molecule type" value="Genomic_DNA"/>
</dbReference>
<evidence type="ECO:0000313" key="18">
    <source>
        <dbReference type="EMBL" id="QPS82048.1"/>
    </source>
</evidence>
<evidence type="ECO:0000313" key="21">
    <source>
        <dbReference type="Proteomes" id="UP000595064"/>
    </source>
</evidence>
<dbReference type="Proteomes" id="UP000595064">
    <property type="component" value="Chromosome"/>
</dbReference>
<evidence type="ECO:0000313" key="19">
    <source>
        <dbReference type="EMBL" id="SDZ20897.1"/>
    </source>
</evidence>
<keyword evidence="4" id="KW-1003">Cell membrane</keyword>
<keyword evidence="14" id="KW-0472">Membrane</keyword>
<dbReference type="InterPro" id="IPR003594">
    <property type="entry name" value="HATPase_dom"/>
</dbReference>
<dbReference type="PANTHER" id="PTHR43065:SF46">
    <property type="entry name" value="C4-DICARBOXYLATE TRANSPORT SENSOR PROTEIN DCTB"/>
    <property type="match status" value="1"/>
</dbReference>
<keyword evidence="13" id="KW-0902">Two-component regulatory system</keyword>
<evidence type="ECO:0000256" key="7">
    <source>
        <dbReference type="ARBA" id="ARBA00022679"/>
    </source>
</evidence>
<dbReference type="AlphaFoldDB" id="A0A1H3R5D6"/>
<feature type="domain" description="Histidine kinase" evidence="17">
    <location>
        <begin position="405"/>
        <end position="618"/>
    </location>
</feature>
<dbReference type="SUPFAM" id="SSF55874">
    <property type="entry name" value="ATPase domain of HSP90 chaperone/DNA topoisomerase II/histidine kinase"/>
    <property type="match status" value="1"/>
</dbReference>
<dbReference type="EC" id="2.7.13.3" evidence="3"/>
<dbReference type="Pfam" id="PF00512">
    <property type="entry name" value="HisKA"/>
    <property type="match status" value="1"/>
</dbReference>
<evidence type="ECO:0000256" key="4">
    <source>
        <dbReference type="ARBA" id="ARBA00022475"/>
    </source>
</evidence>
<evidence type="ECO:0000256" key="8">
    <source>
        <dbReference type="ARBA" id="ARBA00022692"/>
    </source>
</evidence>
<dbReference type="PANTHER" id="PTHR43065">
    <property type="entry name" value="SENSOR HISTIDINE KINASE"/>
    <property type="match status" value="1"/>
</dbReference>
<dbReference type="GO" id="GO:0005524">
    <property type="term" value="F:ATP binding"/>
    <property type="evidence" value="ECO:0007669"/>
    <property type="project" value="UniProtKB-KW"/>
</dbReference>
<dbReference type="InterPro" id="IPR005467">
    <property type="entry name" value="His_kinase_dom"/>
</dbReference>
<evidence type="ECO:0000256" key="12">
    <source>
        <dbReference type="ARBA" id="ARBA00022989"/>
    </source>
</evidence>
<dbReference type="KEGG" id="dla:I6G47_02890"/>
<dbReference type="CDD" id="cd00082">
    <property type="entry name" value="HisKA"/>
    <property type="match status" value="1"/>
</dbReference>
<dbReference type="RefSeq" id="WP_016451540.1">
    <property type="nucleotide sequence ID" value="NZ_CP065748.1"/>
</dbReference>
<dbReference type="Pfam" id="PF02518">
    <property type="entry name" value="HATPase_c"/>
    <property type="match status" value="1"/>
</dbReference>
<evidence type="ECO:0000256" key="11">
    <source>
        <dbReference type="ARBA" id="ARBA00022840"/>
    </source>
</evidence>
<dbReference type="InterPro" id="IPR036097">
    <property type="entry name" value="HisK_dim/P_sf"/>
</dbReference>
<keyword evidence="5" id="KW-0997">Cell inner membrane</keyword>
<evidence type="ECO:0000256" key="5">
    <source>
        <dbReference type="ARBA" id="ARBA00022519"/>
    </source>
</evidence>
<proteinExistence type="predicted"/>
<keyword evidence="10 19" id="KW-0418">Kinase</keyword>
<dbReference type="Gene3D" id="6.10.250.3020">
    <property type="match status" value="1"/>
</dbReference>
<dbReference type="SMART" id="SM00388">
    <property type="entry name" value="HisKA"/>
    <property type="match status" value="1"/>
</dbReference>
<keyword evidence="12" id="KW-1133">Transmembrane helix</keyword>
<dbReference type="FunFam" id="1.10.287.130:FF:000049">
    <property type="entry name" value="C4-dicarboxylate transport sensor protein DctB"/>
    <property type="match status" value="1"/>
</dbReference>
<dbReference type="SMART" id="SM00387">
    <property type="entry name" value="HATPase_c"/>
    <property type="match status" value="1"/>
</dbReference>
<name>A0A1H3R5D6_9BURK</name>
<dbReference type="Proteomes" id="UP000183417">
    <property type="component" value="Unassembled WGS sequence"/>
</dbReference>
<dbReference type="Gene3D" id="3.30.565.10">
    <property type="entry name" value="Histidine kinase-like ATPase, C-terminal domain"/>
    <property type="match status" value="1"/>
</dbReference>
<keyword evidence="16" id="KW-0175">Coiled coil</keyword>
<keyword evidence="8" id="KW-0812">Transmembrane</keyword>
<dbReference type="SUPFAM" id="SSF103190">
    <property type="entry name" value="Sensory domain-like"/>
    <property type="match status" value="1"/>
</dbReference>
<dbReference type="InterPro" id="IPR036890">
    <property type="entry name" value="HATPase_C_sf"/>
</dbReference>
<dbReference type="InterPro" id="IPR017055">
    <property type="entry name" value="Sig_transdc_His_kinase_DctB"/>
</dbReference>